<accession>A0ABX7FVJ1</accession>
<feature type="domain" description="Carbohydrate kinase PfkB" evidence="4">
    <location>
        <begin position="1"/>
        <end position="287"/>
    </location>
</feature>
<keyword evidence="3 5" id="KW-0418">Kinase</keyword>
<dbReference type="Pfam" id="PF00294">
    <property type="entry name" value="PfkB"/>
    <property type="match status" value="1"/>
</dbReference>
<gene>
    <name evidence="5" type="ORF">JNE38_14665</name>
</gene>
<dbReference type="RefSeq" id="WP_203357217.1">
    <property type="nucleotide sequence ID" value="NZ_CP069127.1"/>
</dbReference>
<dbReference type="InterPro" id="IPR011611">
    <property type="entry name" value="PfkB_dom"/>
</dbReference>
<evidence type="ECO:0000259" key="4">
    <source>
        <dbReference type="Pfam" id="PF00294"/>
    </source>
</evidence>
<keyword evidence="2" id="KW-0808">Transferase</keyword>
<evidence type="ECO:0000256" key="3">
    <source>
        <dbReference type="ARBA" id="ARBA00022777"/>
    </source>
</evidence>
<name>A0ABX7FVJ1_BRECH</name>
<dbReference type="PANTHER" id="PTHR43085">
    <property type="entry name" value="HEXOKINASE FAMILY MEMBER"/>
    <property type="match status" value="1"/>
</dbReference>
<keyword evidence="6" id="KW-1185">Reference proteome</keyword>
<evidence type="ECO:0000256" key="1">
    <source>
        <dbReference type="ARBA" id="ARBA00010688"/>
    </source>
</evidence>
<dbReference type="EMBL" id="CP069127">
    <property type="protein sequence ID" value="QRG70243.1"/>
    <property type="molecule type" value="Genomic_DNA"/>
</dbReference>
<dbReference type="SUPFAM" id="SSF53613">
    <property type="entry name" value="Ribokinase-like"/>
    <property type="match status" value="1"/>
</dbReference>
<dbReference type="InterPro" id="IPR050306">
    <property type="entry name" value="PfkB_Carbo_kinase"/>
</dbReference>
<dbReference type="Proteomes" id="UP000596248">
    <property type="component" value="Chromosome"/>
</dbReference>
<evidence type="ECO:0000256" key="2">
    <source>
        <dbReference type="ARBA" id="ARBA00022679"/>
    </source>
</evidence>
<organism evidence="5 6">
    <name type="scientific">Brevibacillus choshinensis</name>
    <dbReference type="NCBI Taxonomy" id="54911"/>
    <lineage>
        <taxon>Bacteria</taxon>
        <taxon>Bacillati</taxon>
        <taxon>Bacillota</taxon>
        <taxon>Bacilli</taxon>
        <taxon>Bacillales</taxon>
        <taxon>Paenibacillaceae</taxon>
        <taxon>Brevibacillus</taxon>
    </lineage>
</organism>
<evidence type="ECO:0000313" key="5">
    <source>
        <dbReference type="EMBL" id="QRG70243.1"/>
    </source>
</evidence>
<protein>
    <submittedName>
        <fullName evidence="5">Carbohydrate kinase family protein</fullName>
    </submittedName>
</protein>
<evidence type="ECO:0000313" key="6">
    <source>
        <dbReference type="Proteomes" id="UP000596248"/>
    </source>
</evidence>
<sequence>MGKVGDDEFGRMVIDILRRADPSFINEMIVAKGEQTSYSIVLSIPGVDRIILHCPGANATFHPADLDPDRIARARIFHFGYPPHIRQMYVNGGQNLAELMEKIKRLGVATSLDMAMPDPDAESGRVDWIQLLQRTLPHVDLYLPSLEETLFMLKRPYYEELQRRAGEEGILPLVSEEVIRESAEQLLGMGCGMVGLKLGESGMLLRTGSRERLRQIGGSLIRDHEQWANRQLWTPCYETIVKGTTGAGDCTIAGFLAGMLKGLLPESTLRHAVAVGAFCVEAMDATSGVVSWEQVEGRARAKEKRLPLRQAPEGWSWDERLETWVGPLDKSFV</sequence>
<reference evidence="5 6" key="1">
    <citation type="submission" date="2021-01" db="EMBL/GenBank/DDBJ databases">
        <title>Identification of strong promoters based on the transcriptome of Brevibacillus choshinensis.</title>
        <authorList>
            <person name="Yao D."/>
            <person name="Zhang K."/>
            <person name="Wu J."/>
        </authorList>
    </citation>
    <scope>NUCLEOTIDE SEQUENCE [LARGE SCALE GENOMIC DNA]</scope>
    <source>
        <strain evidence="5 6">HPD31-SP3</strain>
    </source>
</reference>
<dbReference type="GO" id="GO:0016301">
    <property type="term" value="F:kinase activity"/>
    <property type="evidence" value="ECO:0007669"/>
    <property type="project" value="UniProtKB-KW"/>
</dbReference>
<dbReference type="PANTHER" id="PTHR43085:SF57">
    <property type="entry name" value="CARBOHYDRATE KINASE PFKB DOMAIN-CONTAINING PROTEIN"/>
    <property type="match status" value="1"/>
</dbReference>
<comment type="similarity">
    <text evidence="1">Belongs to the carbohydrate kinase PfkB family.</text>
</comment>
<dbReference type="Gene3D" id="3.40.1190.20">
    <property type="match status" value="1"/>
</dbReference>
<dbReference type="InterPro" id="IPR029056">
    <property type="entry name" value="Ribokinase-like"/>
</dbReference>
<proteinExistence type="inferred from homology"/>